<dbReference type="EMBL" id="CM010715">
    <property type="protein sequence ID" value="RZC45510.1"/>
    <property type="molecule type" value="Genomic_DNA"/>
</dbReference>
<protein>
    <submittedName>
        <fullName evidence="1">Uncharacterized protein</fullName>
    </submittedName>
</protein>
<dbReference type="Proteomes" id="UP000316621">
    <property type="component" value="Chromosome 1"/>
</dbReference>
<sequence length="154" mass="17451">MEFGPLNSEFFGSRPDNSEIMASDSCIWSPIMKGSSQLVLLPQLLEYFPRHYPVYVCIREIVLKVSDNGWSITKVVLSSDNTILKQNTILTKTSQSQLGVSASTHCKGTFTRMFPPRDVQTSDLLLHLRNLLEVSYQDSSFPINNEYILIMSKN</sequence>
<dbReference type="AlphaFoldDB" id="A0A4Y7ICI8"/>
<keyword evidence="2" id="KW-1185">Reference proteome</keyword>
<accession>A0A4Y7ICI8</accession>
<reference evidence="1 2" key="1">
    <citation type="journal article" date="2018" name="Science">
        <title>The opium poppy genome and morphinan production.</title>
        <authorList>
            <person name="Guo L."/>
            <person name="Winzer T."/>
            <person name="Yang X."/>
            <person name="Li Y."/>
            <person name="Ning Z."/>
            <person name="He Z."/>
            <person name="Teodor R."/>
            <person name="Lu Y."/>
            <person name="Bowser T.A."/>
            <person name="Graham I.A."/>
            <person name="Ye K."/>
        </authorList>
    </citation>
    <scope>NUCLEOTIDE SEQUENCE [LARGE SCALE GENOMIC DNA]</scope>
    <source>
        <strain evidence="2">cv. HN1</strain>
        <tissue evidence="1">Leaves</tissue>
    </source>
</reference>
<dbReference type="Gramene" id="RZC45510">
    <property type="protein sequence ID" value="RZC45510"/>
    <property type="gene ID" value="C5167_038466"/>
</dbReference>
<proteinExistence type="predicted"/>
<gene>
    <name evidence="1" type="ORF">C5167_038466</name>
</gene>
<organism evidence="1 2">
    <name type="scientific">Papaver somniferum</name>
    <name type="common">Opium poppy</name>
    <dbReference type="NCBI Taxonomy" id="3469"/>
    <lineage>
        <taxon>Eukaryota</taxon>
        <taxon>Viridiplantae</taxon>
        <taxon>Streptophyta</taxon>
        <taxon>Embryophyta</taxon>
        <taxon>Tracheophyta</taxon>
        <taxon>Spermatophyta</taxon>
        <taxon>Magnoliopsida</taxon>
        <taxon>Ranunculales</taxon>
        <taxon>Papaveraceae</taxon>
        <taxon>Papaveroideae</taxon>
        <taxon>Papaver</taxon>
    </lineage>
</organism>
<name>A0A4Y7ICI8_PAPSO</name>
<evidence type="ECO:0000313" key="1">
    <source>
        <dbReference type="EMBL" id="RZC45510.1"/>
    </source>
</evidence>
<evidence type="ECO:0000313" key="2">
    <source>
        <dbReference type="Proteomes" id="UP000316621"/>
    </source>
</evidence>